<evidence type="ECO:0000313" key="4">
    <source>
        <dbReference type="EMBL" id="KAF2650786.1"/>
    </source>
</evidence>
<dbReference type="EMBL" id="MU004444">
    <property type="protein sequence ID" value="KAF2650786.1"/>
    <property type="molecule type" value="Genomic_DNA"/>
</dbReference>
<feature type="domain" description="Carrier" evidence="3">
    <location>
        <begin position="412"/>
        <end position="486"/>
    </location>
</feature>
<dbReference type="PANTHER" id="PTHR10622">
    <property type="entry name" value="HET DOMAIN-CONTAINING PROTEIN"/>
    <property type="match status" value="1"/>
</dbReference>
<dbReference type="AlphaFoldDB" id="A0A6A6SSP0"/>
<keyword evidence="2" id="KW-0597">Phosphoprotein</keyword>
<dbReference type="InterPro" id="IPR036736">
    <property type="entry name" value="ACP-like_sf"/>
</dbReference>
<reference evidence="4" key="1">
    <citation type="journal article" date="2020" name="Stud. Mycol.">
        <title>101 Dothideomycetes genomes: a test case for predicting lifestyles and emergence of pathogens.</title>
        <authorList>
            <person name="Haridas S."/>
            <person name="Albert R."/>
            <person name="Binder M."/>
            <person name="Bloem J."/>
            <person name="Labutti K."/>
            <person name="Salamov A."/>
            <person name="Andreopoulos B."/>
            <person name="Baker S."/>
            <person name="Barry K."/>
            <person name="Bills G."/>
            <person name="Bluhm B."/>
            <person name="Cannon C."/>
            <person name="Castanera R."/>
            <person name="Culley D."/>
            <person name="Daum C."/>
            <person name="Ezra D."/>
            <person name="Gonzalez J."/>
            <person name="Henrissat B."/>
            <person name="Kuo A."/>
            <person name="Liang C."/>
            <person name="Lipzen A."/>
            <person name="Lutzoni F."/>
            <person name="Magnuson J."/>
            <person name="Mondo S."/>
            <person name="Nolan M."/>
            <person name="Ohm R."/>
            <person name="Pangilinan J."/>
            <person name="Park H.-J."/>
            <person name="Ramirez L."/>
            <person name="Alfaro M."/>
            <person name="Sun H."/>
            <person name="Tritt A."/>
            <person name="Yoshinaga Y."/>
            <person name="Zwiers L.-H."/>
            <person name="Turgeon B."/>
            <person name="Goodwin S."/>
            <person name="Spatafora J."/>
            <person name="Crous P."/>
            <person name="Grigoriev I."/>
        </authorList>
    </citation>
    <scope>NUCLEOTIDE SEQUENCE</scope>
    <source>
        <strain evidence="4">CBS 122681</strain>
    </source>
</reference>
<dbReference type="PANTHER" id="PTHR10622:SF10">
    <property type="entry name" value="HET DOMAIN-CONTAINING PROTEIN"/>
    <property type="match status" value="1"/>
</dbReference>
<accession>A0A6A6SSP0</accession>
<dbReference type="SUPFAM" id="SSF47336">
    <property type="entry name" value="ACP-like"/>
    <property type="match status" value="1"/>
</dbReference>
<keyword evidence="1" id="KW-0596">Phosphopantetheine</keyword>
<dbReference type="Pfam" id="PF00550">
    <property type="entry name" value="PP-binding"/>
    <property type="match status" value="1"/>
</dbReference>
<dbReference type="OrthoDB" id="20872at2759"/>
<sequence>MWLLDVESLQLKEFQGSNIPEYAILSHTWGAEEVSFVEMKKPKYRETAERKEGFSKIKLCCLQAQKDGYKWAWVDSCCIDKRSSAELSEAINSMFAWYKLARRCYVYLSDVPSEGDVVEMLRKSRWFTRGFTLQELLAPRQIVFFAQDWVAIGYKMSLRGAGSSLSMDMVPEIDKLPCIDFMDELSSITRIPESYLTGRRGLGQACIAQRMYWASYRETTRAEDRAYSLMGLFDISMPVLYGEGLDKAFTRLQHQIILQSPDQTFLAWYRSDETSYRLLADSPDCFRNSGTVVRLEQNALDTGMRRSAFTMTNLGLGITLPLATETFGLGQTTDAALNCVASDHDGVARRIGLSLSFLHNESEGHPVFLAQRPRMWVFNVGAGNPTGMLICGNDYGSGFWDNTSRPSLVAESGIATRVLEICAIELGISSDMLVEEMNFAELGADSLMLLTIRARVYEEMEISLSPLDFHKHPTIGSFRSYLASDRFTKASVT</sequence>
<dbReference type="GO" id="GO:0031177">
    <property type="term" value="F:phosphopantetheine binding"/>
    <property type="evidence" value="ECO:0007669"/>
    <property type="project" value="InterPro"/>
</dbReference>
<dbReference type="Gene3D" id="1.10.1200.10">
    <property type="entry name" value="ACP-like"/>
    <property type="match status" value="1"/>
</dbReference>
<dbReference type="SMART" id="SM00823">
    <property type="entry name" value="PKS_PP"/>
    <property type="match status" value="1"/>
</dbReference>
<dbReference type="InterPro" id="IPR009081">
    <property type="entry name" value="PP-bd_ACP"/>
</dbReference>
<proteinExistence type="predicted"/>
<dbReference type="Proteomes" id="UP000799324">
    <property type="component" value="Unassembled WGS sequence"/>
</dbReference>
<evidence type="ECO:0000256" key="1">
    <source>
        <dbReference type="ARBA" id="ARBA00022450"/>
    </source>
</evidence>
<keyword evidence="5" id="KW-1185">Reference proteome</keyword>
<dbReference type="Pfam" id="PF06985">
    <property type="entry name" value="HET"/>
    <property type="match status" value="1"/>
</dbReference>
<evidence type="ECO:0000313" key="5">
    <source>
        <dbReference type="Proteomes" id="UP000799324"/>
    </source>
</evidence>
<gene>
    <name evidence="4" type="ORF">K491DRAFT_696997</name>
</gene>
<protein>
    <submittedName>
        <fullName evidence="4">HET-domain-containing protein</fullName>
    </submittedName>
</protein>
<evidence type="ECO:0000259" key="3">
    <source>
        <dbReference type="PROSITE" id="PS50075"/>
    </source>
</evidence>
<organism evidence="4 5">
    <name type="scientific">Lophiostoma macrostomum CBS 122681</name>
    <dbReference type="NCBI Taxonomy" id="1314788"/>
    <lineage>
        <taxon>Eukaryota</taxon>
        <taxon>Fungi</taxon>
        <taxon>Dikarya</taxon>
        <taxon>Ascomycota</taxon>
        <taxon>Pezizomycotina</taxon>
        <taxon>Dothideomycetes</taxon>
        <taxon>Pleosporomycetidae</taxon>
        <taxon>Pleosporales</taxon>
        <taxon>Lophiostomataceae</taxon>
        <taxon>Lophiostoma</taxon>
    </lineage>
</organism>
<dbReference type="PROSITE" id="PS00012">
    <property type="entry name" value="PHOSPHOPANTETHEINE"/>
    <property type="match status" value="1"/>
</dbReference>
<dbReference type="PROSITE" id="PS50075">
    <property type="entry name" value="CARRIER"/>
    <property type="match status" value="1"/>
</dbReference>
<dbReference type="InterPro" id="IPR010730">
    <property type="entry name" value="HET"/>
</dbReference>
<dbReference type="InterPro" id="IPR020806">
    <property type="entry name" value="PKS_PP-bd"/>
</dbReference>
<name>A0A6A6SSP0_9PLEO</name>
<evidence type="ECO:0000256" key="2">
    <source>
        <dbReference type="ARBA" id="ARBA00022553"/>
    </source>
</evidence>
<dbReference type="InterPro" id="IPR006162">
    <property type="entry name" value="Ppantetheine_attach_site"/>
</dbReference>